<accession>A0A9W5Y618</accession>
<keyword evidence="3" id="KW-1185">Reference proteome</keyword>
<reference evidence="2" key="1">
    <citation type="journal article" date="2023" name="Int. J. Syst. Evol. Microbiol.">
        <title>&lt;i&gt;Clostridium folliculivorans&lt;/i&gt; sp. nov., isolated from soil samples of an organic paddy in Japan.</title>
        <authorList>
            <person name="Tazawa J."/>
            <person name="Kobayashi H."/>
            <person name="Tanizawa Y."/>
            <person name="Uchino A."/>
            <person name="Tanaka F."/>
            <person name="Urashima Y."/>
            <person name="Miura S."/>
            <person name="Sakamoto M."/>
            <person name="Ohkuma M."/>
            <person name="Tohno M."/>
        </authorList>
    </citation>
    <scope>NUCLEOTIDE SEQUENCE</scope>
    <source>
        <strain evidence="2">D1-1</strain>
    </source>
</reference>
<gene>
    <name evidence="2" type="ORF">CFOLD11_40740</name>
</gene>
<feature type="transmembrane region" description="Helical" evidence="1">
    <location>
        <begin position="12"/>
        <end position="36"/>
    </location>
</feature>
<evidence type="ECO:0000313" key="2">
    <source>
        <dbReference type="EMBL" id="GKU27247.1"/>
    </source>
</evidence>
<comment type="caution">
    <text evidence="2">The sequence shown here is derived from an EMBL/GenBank/DDBJ whole genome shotgun (WGS) entry which is preliminary data.</text>
</comment>
<dbReference type="Proteomes" id="UP001057868">
    <property type="component" value="Unassembled WGS sequence"/>
</dbReference>
<name>A0A9W5Y618_9CLOT</name>
<organism evidence="2 3">
    <name type="scientific">Clostridium folliculivorans</name>
    <dbReference type="NCBI Taxonomy" id="2886038"/>
    <lineage>
        <taxon>Bacteria</taxon>
        <taxon>Bacillati</taxon>
        <taxon>Bacillota</taxon>
        <taxon>Clostridia</taxon>
        <taxon>Eubacteriales</taxon>
        <taxon>Clostridiaceae</taxon>
        <taxon>Clostridium</taxon>
    </lineage>
</organism>
<sequence>MAEILSTISIVSFVLSAVFFVLAVVFWIRFGVLGIIGDLSGRTAKKSIAKMRENNKKTGKKLFRTSSIKVELEKLEDTRKAPIKIYEKTSKLEIGDNLETGLLDDNKVDNFTENSTELLDDNDATGVLNEEGTAVLDSNSNTVFNENVVNHSRKVADEGEIKIIDEVILIHTNEVI</sequence>
<dbReference type="AlphaFoldDB" id="A0A9W5Y618"/>
<proteinExistence type="predicted"/>
<dbReference type="EMBL" id="BQXY01000010">
    <property type="protein sequence ID" value="GKU27247.1"/>
    <property type="molecule type" value="Genomic_DNA"/>
</dbReference>
<keyword evidence="1" id="KW-1133">Transmembrane helix</keyword>
<evidence type="ECO:0000313" key="3">
    <source>
        <dbReference type="Proteomes" id="UP001057868"/>
    </source>
</evidence>
<evidence type="ECO:0000256" key="1">
    <source>
        <dbReference type="SAM" id="Phobius"/>
    </source>
</evidence>
<keyword evidence="1" id="KW-0472">Membrane</keyword>
<protein>
    <submittedName>
        <fullName evidence="2">Uncharacterized protein</fullName>
    </submittedName>
</protein>
<dbReference type="RefSeq" id="WP_261854115.1">
    <property type="nucleotide sequence ID" value="NZ_BQXY01000010.1"/>
</dbReference>
<keyword evidence="1" id="KW-0812">Transmembrane</keyword>